<dbReference type="RefSeq" id="WP_129387634.1">
    <property type="nucleotide sequence ID" value="NZ_CP035494.1"/>
</dbReference>
<keyword evidence="2" id="KW-0813">Transport</keyword>
<evidence type="ECO:0000313" key="6">
    <source>
        <dbReference type="EMBL" id="QAY59723.1"/>
    </source>
</evidence>
<accession>A0A4P6EED1</accession>
<keyword evidence="7" id="KW-1185">Reference proteome</keyword>
<protein>
    <submittedName>
        <fullName evidence="6">ABC transporter ATP-binding protein</fullName>
    </submittedName>
</protein>
<dbReference type="InterPro" id="IPR013563">
    <property type="entry name" value="Oligopep_ABC_C"/>
</dbReference>
<keyword evidence="3" id="KW-0547">Nucleotide-binding</keyword>
<dbReference type="SUPFAM" id="SSF52540">
    <property type="entry name" value="P-loop containing nucleoside triphosphate hydrolases"/>
    <property type="match status" value="1"/>
</dbReference>
<dbReference type="Pfam" id="PF00005">
    <property type="entry name" value="ABC_tran"/>
    <property type="match status" value="1"/>
</dbReference>
<dbReference type="GO" id="GO:0016887">
    <property type="term" value="F:ATP hydrolysis activity"/>
    <property type="evidence" value="ECO:0007669"/>
    <property type="project" value="InterPro"/>
</dbReference>
<dbReference type="PROSITE" id="PS50893">
    <property type="entry name" value="ABC_TRANSPORTER_2"/>
    <property type="match status" value="1"/>
</dbReference>
<reference evidence="6 7" key="1">
    <citation type="submission" date="2019-01" db="EMBL/GenBank/DDBJ databases">
        <title>Genome sequencing of strain DFW100M-13.</title>
        <authorList>
            <person name="Heo J."/>
            <person name="Kim S.-J."/>
            <person name="Kim J.-S."/>
            <person name="Hong S.-B."/>
            <person name="Kwon S.-W."/>
        </authorList>
    </citation>
    <scope>NUCLEOTIDE SEQUENCE [LARGE SCALE GENOMIC DNA]</scope>
    <source>
        <strain evidence="6 7">DFW100M-13</strain>
    </source>
</reference>
<dbReference type="PANTHER" id="PTHR43776:SF8">
    <property type="entry name" value="ABC TRANSPORTER, ATP-BINDING PROTEIN"/>
    <property type="match status" value="1"/>
</dbReference>
<dbReference type="InterPro" id="IPR017871">
    <property type="entry name" value="ABC_transporter-like_CS"/>
</dbReference>
<evidence type="ECO:0000256" key="4">
    <source>
        <dbReference type="ARBA" id="ARBA00022840"/>
    </source>
</evidence>
<dbReference type="OrthoDB" id="8481147at2"/>
<dbReference type="GO" id="GO:0015833">
    <property type="term" value="P:peptide transport"/>
    <property type="evidence" value="ECO:0007669"/>
    <property type="project" value="InterPro"/>
</dbReference>
<dbReference type="PROSITE" id="PS00211">
    <property type="entry name" value="ABC_TRANSPORTER_1"/>
    <property type="match status" value="1"/>
</dbReference>
<dbReference type="KEGG" id="mprt:ET475_06780"/>
<evidence type="ECO:0000259" key="5">
    <source>
        <dbReference type="PROSITE" id="PS50893"/>
    </source>
</evidence>
<dbReference type="GO" id="GO:0005524">
    <property type="term" value="F:ATP binding"/>
    <property type="evidence" value="ECO:0007669"/>
    <property type="project" value="UniProtKB-KW"/>
</dbReference>
<dbReference type="Gene3D" id="3.40.50.300">
    <property type="entry name" value="P-loop containing nucleotide triphosphate hydrolases"/>
    <property type="match status" value="1"/>
</dbReference>
<evidence type="ECO:0000313" key="7">
    <source>
        <dbReference type="Proteomes" id="UP000293995"/>
    </source>
</evidence>
<keyword evidence="4 6" id="KW-0067">ATP-binding</keyword>
<dbReference type="CDD" id="cd03257">
    <property type="entry name" value="ABC_NikE_OppD_transporters"/>
    <property type="match status" value="1"/>
</dbReference>
<dbReference type="InterPro" id="IPR003439">
    <property type="entry name" value="ABC_transporter-like_ATP-bd"/>
</dbReference>
<dbReference type="AlphaFoldDB" id="A0A4P6EED1"/>
<proteinExistence type="inferred from homology"/>
<evidence type="ECO:0000256" key="1">
    <source>
        <dbReference type="ARBA" id="ARBA00005417"/>
    </source>
</evidence>
<dbReference type="InterPro" id="IPR050319">
    <property type="entry name" value="ABC_transp_ATP-bind"/>
</dbReference>
<sequence>MTNATVRSGDQPATRNVDEDFLVEATDIVKVFHSRGGGRRASKDEVRAVDGVSLSIREGEMFGLVGESGSGKTTFGQSILRMHEPTSGSVRFRGEEILGLSRGQLRRLRPRMQYVFQDPFSALNPRLSIAAAIGEPMRAHGLATGNDERDRVIDVLAQCGMEADALDRYPHEFSGGQRQRIVIARAMALRPEFVVADEPVSALDVSVQGQIVNLLCDLRDQQHTSFLFISHDLSVVEHMCTAVAIMYRGVVVEQGTRDQIFTDPRHPYTQELLAAVPIADPRERGRRRGRRASREWDDRTAPRAALRDIGDGHLLAL</sequence>
<gene>
    <name evidence="6" type="ORF">ET475_06780</name>
</gene>
<comment type="similarity">
    <text evidence="1">Belongs to the ABC transporter superfamily.</text>
</comment>
<organism evidence="6 7">
    <name type="scientific">Microbacterium protaetiae</name>
    <dbReference type="NCBI Taxonomy" id="2509458"/>
    <lineage>
        <taxon>Bacteria</taxon>
        <taxon>Bacillati</taxon>
        <taxon>Actinomycetota</taxon>
        <taxon>Actinomycetes</taxon>
        <taxon>Micrococcales</taxon>
        <taxon>Microbacteriaceae</taxon>
        <taxon>Microbacterium</taxon>
    </lineage>
</organism>
<dbReference type="InterPro" id="IPR003593">
    <property type="entry name" value="AAA+_ATPase"/>
</dbReference>
<dbReference type="PANTHER" id="PTHR43776">
    <property type="entry name" value="TRANSPORT ATP-BINDING PROTEIN"/>
    <property type="match status" value="1"/>
</dbReference>
<dbReference type="Pfam" id="PF08352">
    <property type="entry name" value="oligo_HPY"/>
    <property type="match status" value="1"/>
</dbReference>
<evidence type="ECO:0000256" key="3">
    <source>
        <dbReference type="ARBA" id="ARBA00022741"/>
    </source>
</evidence>
<evidence type="ECO:0000256" key="2">
    <source>
        <dbReference type="ARBA" id="ARBA00022448"/>
    </source>
</evidence>
<dbReference type="InterPro" id="IPR027417">
    <property type="entry name" value="P-loop_NTPase"/>
</dbReference>
<dbReference type="SMART" id="SM00382">
    <property type="entry name" value="AAA"/>
    <property type="match status" value="1"/>
</dbReference>
<dbReference type="Proteomes" id="UP000293995">
    <property type="component" value="Chromosome"/>
</dbReference>
<dbReference type="EMBL" id="CP035494">
    <property type="protein sequence ID" value="QAY59723.1"/>
    <property type="molecule type" value="Genomic_DNA"/>
</dbReference>
<feature type="domain" description="ABC transporter" evidence="5">
    <location>
        <begin position="23"/>
        <end position="273"/>
    </location>
</feature>
<dbReference type="GO" id="GO:0055085">
    <property type="term" value="P:transmembrane transport"/>
    <property type="evidence" value="ECO:0007669"/>
    <property type="project" value="UniProtKB-ARBA"/>
</dbReference>
<dbReference type="FunFam" id="3.40.50.300:FF:000016">
    <property type="entry name" value="Oligopeptide ABC transporter ATP-binding component"/>
    <property type="match status" value="1"/>
</dbReference>
<name>A0A4P6EED1_9MICO</name>